<evidence type="ECO:0000256" key="1">
    <source>
        <dbReference type="SAM" id="MobiDB-lite"/>
    </source>
</evidence>
<dbReference type="AlphaFoldDB" id="A0A4V3HFW4"/>
<sequence>MTFERGNEEKWTVGEILSAMAGTEHPRYIQKIVTQLQQWMEESLTSEAAEHDGDPLSALFDSVLEADGEKLFTQLEWVDDYADLLPNLKKPSGHEDAVVLNVGPTDFEDSLRMAIDYASLFNRKLCRRVWMISDTFIIGDVYRYISHIRALGSQGIAFRFLLVTPWGWTEIPLAADGTPGNRMIWNNRKGGAAPGEDERKRDDRLTR</sequence>
<proteinExistence type="predicted"/>
<feature type="region of interest" description="Disordered" evidence="1">
    <location>
        <begin position="184"/>
        <end position="207"/>
    </location>
</feature>
<gene>
    <name evidence="2" type="ORF">C8D99_12138</name>
</gene>
<dbReference type="Proteomes" id="UP000295066">
    <property type="component" value="Unassembled WGS sequence"/>
</dbReference>
<evidence type="ECO:0000313" key="3">
    <source>
        <dbReference type="Proteomes" id="UP000295066"/>
    </source>
</evidence>
<organism evidence="2 3">
    <name type="scientific">Aminivibrio pyruvatiphilus</name>
    <dbReference type="NCBI Taxonomy" id="1005740"/>
    <lineage>
        <taxon>Bacteria</taxon>
        <taxon>Thermotogati</taxon>
        <taxon>Synergistota</taxon>
        <taxon>Synergistia</taxon>
        <taxon>Synergistales</taxon>
        <taxon>Aminobacteriaceae</taxon>
        <taxon>Aminivibrio</taxon>
    </lineage>
</organism>
<feature type="compositionally biased region" description="Basic and acidic residues" evidence="1">
    <location>
        <begin position="196"/>
        <end position="207"/>
    </location>
</feature>
<evidence type="ECO:0000313" key="2">
    <source>
        <dbReference type="EMBL" id="TDY55913.1"/>
    </source>
</evidence>
<dbReference type="RefSeq" id="WP_133958882.1">
    <property type="nucleotide sequence ID" value="NZ_SORI01000021.1"/>
</dbReference>
<comment type="caution">
    <text evidence="2">The sequence shown here is derived from an EMBL/GenBank/DDBJ whole genome shotgun (WGS) entry which is preliminary data.</text>
</comment>
<name>A0A4V3HFW4_9BACT</name>
<protein>
    <submittedName>
        <fullName evidence="2">Uncharacterized protein</fullName>
    </submittedName>
</protein>
<accession>A0A4V3HFW4</accession>
<keyword evidence="3" id="KW-1185">Reference proteome</keyword>
<dbReference type="OrthoDB" id="5016at2"/>
<reference evidence="2 3" key="1">
    <citation type="submission" date="2019-03" db="EMBL/GenBank/DDBJ databases">
        <title>Genomic Encyclopedia of Type Strains, Phase IV (KMG-IV): sequencing the most valuable type-strain genomes for metagenomic binning, comparative biology and taxonomic classification.</title>
        <authorList>
            <person name="Goeker M."/>
        </authorList>
    </citation>
    <scope>NUCLEOTIDE SEQUENCE [LARGE SCALE GENOMIC DNA]</scope>
    <source>
        <strain evidence="2 3">DSM 25964</strain>
    </source>
</reference>
<dbReference type="EMBL" id="SORI01000021">
    <property type="protein sequence ID" value="TDY55913.1"/>
    <property type="molecule type" value="Genomic_DNA"/>
</dbReference>